<evidence type="ECO:0000313" key="2">
    <source>
        <dbReference type="Proteomes" id="UP001162483"/>
    </source>
</evidence>
<accession>A0ABN9EME9</accession>
<comment type="caution">
    <text evidence="1">The sequence shown here is derived from an EMBL/GenBank/DDBJ whole genome shotgun (WGS) entry which is preliminary data.</text>
</comment>
<dbReference type="Proteomes" id="UP001162483">
    <property type="component" value="Unassembled WGS sequence"/>
</dbReference>
<proteinExistence type="predicted"/>
<keyword evidence="2" id="KW-1185">Reference proteome</keyword>
<gene>
    <name evidence="1" type="ORF">SPARVUS_LOCUS10288758</name>
</gene>
<reference evidence="1" key="1">
    <citation type="submission" date="2023-05" db="EMBL/GenBank/DDBJ databases">
        <authorList>
            <person name="Stuckert A."/>
        </authorList>
    </citation>
    <scope>NUCLEOTIDE SEQUENCE</scope>
</reference>
<organism evidence="1 2">
    <name type="scientific">Staurois parvus</name>
    <dbReference type="NCBI Taxonomy" id="386267"/>
    <lineage>
        <taxon>Eukaryota</taxon>
        <taxon>Metazoa</taxon>
        <taxon>Chordata</taxon>
        <taxon>Craniata</taxon>
        <taxon>Vertebrata</taxon>
        <taxon>Euteleostomi</taxon>
        <taxon>Amphibia</taxon>
        <taxon>Batrachia</taxon>
        <taxon>Anura</taxon>
        <taxon>Neobatrachia</taxon>
        <taxon>Ranoidea</taxon>
        <taxon>Ranidae</taxon>
        <taxon>Staurois</taxon>
    </lineage>
</organism>
<dbReference type="EMBL" id="CATNWA010015702">
    <property type="protein sequence ID" value="CAI9585898.1"/>
    <property type="molecule type" value="Genomic_DNA"/>
</dbReference>
<name>A0ABN9EME9_9NEOB</name>
<sequence>MYINGRTVAVQGRVDVYKLLVRTPWEHAAPLSSGTPIVRPDLCARSRSP</sequence>
<evidence type="ECO:0000313" key="1">
    <source>
        <dbReference type="EMBL" id="CAI9585898.1"/>
    </source>
</evidence>
<protein>
    <submittedName>
        <fullName evidence="1">Uncharacterized protein</fullName>
    </submittedName>
</protein>